<protein>
    <recommendedName>
        <fullName evidence="1">BFD-like [2Fe-2S]-binding domain-containing protein</fullName>
    </recommendedName>
</protein>
<organism evidence="2 3">
    <name type="scientific">Salipiger pallidus</name>
    <dbReference type="NCBI Taxonomy" id="1775170"/>
    <lineage>
        <taxon>Bacteria</taxon>
        <taxon>Pseudomonadati</taxon>
        <taxon>Pseudomonadota</taxon>
        <taxon>Alphaproteobacteria</taxon>
        <taxon>Rhodobacterales</taxon>
        <taxon>Roseobacteraceae</taxon>
        <taxon>Salipiger</taxon>
    </lineage>
</organism>
<evidence type="ECO:0000313" key="3">
    <source>
        <dbReference type="Proteomes" id="UP000617145"/>
    </source>
</evidence>
<evidence type="ECO:0000313" key="2">
    <source>
        <dbReference type="EMBL" id="GGG74810.1"/>
    </source>
</evidence>
<feature type="domain" description="BFD-like [2Fe-2S]-binding" evidence="1">
    <location>
        <begin position="1"/>
        <end position="49"/>
    </location>
</feature>
<gene>
    <name evidence="2" type="ORF">GCM10011415_24160</name>
</gene>
<accession>A0A8J3EGZ2</accession>
<proteinExistence type="predicted"/>
<sequence>MCSCFNVGVNAIITTIEDQGLMSAEAIGTALEAETNCGSCPRALAAILTKVQLKEAAE</sequence>
<dbReference type="Proteomes" id="UP000617145">
    <property type="component" value="Unassembled WGS sequence"/>
</dbReference>
<dbReference type="Pfam" id="PF04324">
    <property type="entry name" value="Fer2_BFD"/>
    <property type="match status" value="1"/>
</dbReference>
<reference evidence="2" key="2">
    <citation type="submission" date="2020-09" db="EMBL/GenBank/DDBJ databases">
        <authorList>
            <person name="Sun Q."/>
            <person name="Zhou Y."/>
        </authorList>
    </citation>
    <scope>NUCLEOTIDE SEQUENCE</scope>
    <source>
        <strain evidence="2">CGMCC 1.15762</strain>
    </source>
</reference>
<name>A0A8J3EGZ2_9RHOB</name>
<dbReference type="AlphaFoldDB" id="A0A8J3EGZ2"/>
<evidence type="ECO:0000259" key="1">
    <source>
        <dbReference type="Pfam" id="PF04324"/>
    </source>
</evidence>
<dbReference type="Gene3D" id="1.10.10.1100">
    <property type="entry name" value="BFD-like [2Fe-2S]-binding domain"/>
    <property type="match status" value="1"/>
</dbReference>
<dbReference type="InterPro" id="IPR007419">
    <property type="entry name" value="BFD-like_2Fe2S-bd_dom"/>
</dbReference>
<comment type="caution">
    <text evidence="2">The sequence shown here is derived from an EMBL/GenBank/DDBJ whole genome shotgun (WGS) entry which is preliminary data.</text>
</comment>
<reference evidence="2" key="1">
    <citation type="journal article" date="2014" name="Int. J. Syst. Evol. Microbiol.">
        <title>Complete genome sequence of Corynebacterium casei LMG S-19264T (=DSM 44701T), isolated from a smear-ripened cheese.</title>
        <authorList>
            <consortium name="US DOE Joint Genome Institute (JGI-PGF)"/>
            <person name="Walter F."/>
            <person name="Albersmeier A."/>
            <person name="Kalinowski J."/>
            <person name="Ruckert C."/>
        </authorList>
    </citation>
    <scope>NUCLEOTIDE SEQUENCE</scope>
    <source>
        <strain evidence="2">CGMCC 1.15762</strain>
    </source>
</reference>
<dbReference type="EMBL" id="BMJV01000004">
    <property type="protein sequence ID" value="GGG74810.1"/>
    <property type="molecule type" value="Genomic_DNA"/>
</dbReference>
<dbReference type="InterPro" id="IPR041854">
    <property type="entry name" value="BFD-like_2Fe2S-bd_dom_sf"/>
</dbReference>
<keyword evidence="3" id="KW-1185">Reference proteome</keyword>